<evidence type="ECO:0000256" key="1">
    <source>
        <dbReference type="SAM" id="MobiDB-lite"/>
    </source>
</evidence>
<feature type="compositionally biased region" description="Basic and acidic residues" evidence="1">
    <location>
        <begin position="246"/>
        <end position="259"/>
    </location>
</feature>
<dbReference type="PANTHER" id="PTHR35986:SF1">
    <property type="entry name" value="OS10G0430800 PROTEIN"/>
    <property type="match status" value="1"/>
</dbReference>
<dbReference type="PANTHER" id="PTHR35986">
    <property type="entry name" value="EXPRESSED PROTEIN"/>
    <property type="match status" value="1"/>
</dbReference>
<dbReference type="GeneID" id="104596553"/>
<dbReference type="eggNOG" id="ENOG502RY7D">
    <property type="taxonomic scope" value="Eukaryota"/>
</dbReference>
<dbReference type="Proteomes" id="UP000189703">
    <property type="component" value="Unplaced"/>
</dbReference>
<feature type="region of interest" description="Disordered" evidence="1">
    <location>
        <begin position="246"/>
        <end position="292"/>
    </location>
</feature>
<dbReference type="OrthoDB" id="1899410at2759"/>
<sequence length="292" mass="33459">MIDPFHYPSPSPKLPSSTSLPVSHSSLLFLQKTENKLAGTGTLGFCRRTMGDALLELEQVLRSSKHKLTDEEVNVLRVCRGKASRDFTITACISSGVVWTVTQRLRYALRINLSAGAAILSGLWRFDRSLDSCLDHILALQGSRMQKELANIILTKYQDNPWRMQLINKHFFPEKVFDDSDVDKPISRWRHRNFFGDNVANNQRAHYTETHSDRTDFEPKQFTVNSAMDVIADPLDYVFGHSEAGEEIHHPDTTGDLPRRHIHGHKRAHRRHRLHQPKESSVSQRTQEQVEC</sequence>
<name>A0A1U7ZVA3_NELNU</name>
<evidence type="ECO:0000313" key="2">
    <source>
        <dbReference type="Proteomes" id="UP000189703"/>
    </source>
</evidence>
<feature type="region of interest" description="Disordered" evidence="1">
    <location>
        <begin position="1"/>
        <end position="20"/>
    </location>
</feature>
<protein>
    <submittedName>
        <fullName evidence="3">Uncharacterized protein LOC104596553</fullName>
    </submittedName>
</protein>
<gene>
    <name evidence="3" type="primary">LOC104596553</name>
</gene>
<evidence type="ECO:0000313" key="3">
    <source>
        <dbReference type="RefSeq" id="XP_010256083.1"/>
    </source>
</evidence>
<accession>A0A1U7ZVA3</accession>
<dbReference type="OMA" id="NPWRMQL"/>
<feature type="compositionally biased region" description="Polar residues" evidence="1">
    <location>
        <begin position="279"/>
        <end position="292"/>
    </location>
</feature>
<feature type="compositionally biased region" description="Basic residues" evidence="1">
    <location>
        <begin position="260"/>
        <end position="275"/>
    </location>
</feature>
<keyword evidence="2" id="KW-1185">Reference proteome</keyword>
<dbReference type="AlphaFoldDB" id="A0A1U7ZVA3"/>
<reference evidence="3" key="1">
    <citation type="submission" date="2025-08" db="UniProtKB">
        <authorList>
            <consortium name="RefSeq"/>
        </authorList>
    </citation>
    <scope>IDENTIFICATION</scope>
</reference>
<dbReference type="FunCoup" id="A0A1U7ZVA3">
    <property type="interactions" value="2003"/>
</dbReference>
<dbReference type="InParanoid" id="A0A1U7ZVA3"/>
<organism evidence="2 3">
    <name type="scientific">Nelumbo nucifera</name>
    <name type="common">Sacred lotus</name>
    <dbReference type="NCBI Taxonomy" id="4432"/>
    <lineage>
        <taxon>Eukaryota</taxon>
        <taxon>Viridiplantae</taxon>
        <taxon>Streptophyta</taxon>
        <taxon>Embryophyta</taxon>
        <taxon>Tracheophyta</taxon>
        <taxon>Spermatophyta</taxon>
        <taxon>Magnoliopsida</taxon>
        <taxon>Proteales</taxon>
        <taxon>Nelumbonaceae</taxon>
        <taxon>Nelumbo</taxon>
    </lineage>
</organism>
<dbReference type="KEGG" id="nnu:104596553"/>
<proteinExistence type="predicted"/>
<dbReference type="RefSeq" id="XP_010256083.1">
    <property type="nucleotide sequence ID" value="XM_010257781.2"/>
</dbReference>